<dbReference type="PANTHER" id="PTHR46034">
    <property type="match status" value="1"/>
</dbReference>
<dbReference type="SMART" id="SM00612">
    <property type="entry name" value="Kelch"/>
    <property type="match status" value="5"/>
</dbReference>
<feature type="region of interest" description="Disordered" evidence="1">
    <location>
        <begin position="231"/>
        <end position="271"/>
    </location>
</feature>
<dbReference type="SUPFAM" id="SSF117281">
    <property type="entry name" value="Kelch motif"/>
    <property type="match status" value="1"/>
</dbReference>
<sequence>MASSLEGDQEGVIIDGIKHSSQQNKRYKYLCVLKAFKIKASKVLKACLPAPHISYVSNIRIGLPLFLFNYSDRKLHGIFEAASSGQMDIDSYGWTGDGAEMTPYPAQVRFCISMHCHPLTESQFRHVIVNNYYSPSHFWFELDHAQAEGLKALFVPVQTWLDKNPYSQPNAYKPIGIDAGAGNTKSVPKTVRNDVYDKRKQNVQPLSTWKPIETNMSFISENKFDKLGKDTEDKAISSQTSSVSPGDDEPSLTISDMDSPDSNNTMGHTDSNTDVFCSGLTNHTPYLNGEDQDKPHYVEELVENDVNVILDKLKNLAENLISDTLLANSTHHPDPTKLDQVLKEFRALTLKQYEENKALQEKQVHMEKEAQRLKNRIKYLEYKIDLSLTHVDESQNELIIKLKLMPEDYIYLVGGVDDTTWLSAVDSYAPSLDMLTSLRPMCSARAYASAVALNGSLYVFGGNDGALCYKTVECYDPKKNEWTSCSPLVCERSSLAGVSLHDKIFAVGGGYMSEFLSDVEMFDPALNRWINMQPMYQKRLAPAAAELNDILYVAGGYDGIDYLKSAERYDPREAFWMKLPNMNSRRGCHSLVVLNEKLYALGGNDGANLLSSIEMFDPHMNKWMMVEPMNKTRVYAGAVVLGGSIYVMGGETIDGDILDTAECYKEGAAGPKICKTLLRRLRSFDPYPKCGSGTRGSTTVPKIFILGMHDFV</sequence>
<gene>
    <name evidence="3" type="ORF">QJS10_CPB15g01627</name>
</gene>
<dbReference type="AlphaFoldDB" id="A0AAV9D4E5"/>
<dbReference type="SMART" id="SM00767">
    <property type="entry name" value="DCD"/>
    <property type="match status" value="1"/>
</dbReference>
<evidence type="ECO:0000259" key="2">
    <source>
        <dbReference type="PROSITE" id="PS51222"/>
    </source>
</evidence>
<evidence type="ECO:0000313" key="3">
    <source>
        <dbReference type="EMBL" id="KAK1296135.1"/>
    </source>
</evidence>
<reference evidence="3" key="2">
    <citation type="submission" date="2023-06" db="EMBL/GenBank/DDBJ databases">
        <authorList>
            <person name="Ma L."/>
            <person name="Liu K.-W."/>
            <person name="Li Z."/>
            <person name="Hsiao Y.-Y."/>
            <person name="Qi Y."/>
            <person name="Fu T."/>
            <person name="Tang G."/>
            <person name="Zhang D."/>
            <person name="Sun W.-H."/>
            <person name="Liu D.-K."/>
            <person name="Li Y."/>
            <person name="Chen G.-Z."/>
            <person name="Liu X.-D."/>
            <person name="Liao X.-Y."/>
            <person name="Jiang Y.-T."/>
            <person name="Yu X."/>
            <person name="Hao Y."/>
            <person name="Huang J."/>
            <person name="Zhao X.-W."/>
            <person name="Ke S."/>
            <person name="Chen Y.-Y."/>
            <person name="Wu W.-L."/>
            <person name="Hsu J.-L."/>
            <person name="Lin Y.-F."/>
            <person name="Huang M.-D."/>
            <person name="Li C.-Y."/>
            <person name="Huang L."/>
            <person name="Wang Z.-W."/>
            <person name="Zhao X."/>
            <person name="Zhong W.-Y."/>
            <person name="Peng D.-H."/>
            <person name="Ahmad S."/>
            <person name="Lan S."/>
            <person name="Zhang J.-S."/>
            <person name="Tsai W.-C."/>
            <person name="Van De Peer Y."/>
            <person name="Liu Z.-J."/>
        </authorList>
    </citation>
    <scope>NUCLEOTIDE SEQUENCE</scope>
    <source>
        <strain evidence="3">CP</strain>
        <tissue evidence="3">Leaves</tissue>
    </source>
</reference>
<dbReference type="Gene3D" id="2.120.10.80">
    <property type="entry name" value="Kelch-type beta propeller"/>
    <property type="match status" value="1"/>
</dbReference>
<name>A0AAV9D4E5_ACOCL</name>
<feature type="compositionally biased region" description="Polar residues" evidence="1">
    <location>
        <begin position="252"/>
        <end position="271"/>
    </location>
</feature>
<proteinExistence type="predicted"/>
<dbReference type="EMBL" id="JAUJYO010000015">
    <property type="protein sequence ID" value="KAK1296135.1"/>
    <property type="molecule type" value="Genomic_DNA"/>
</dbReference>
<dbReference type="InterPro" id="IPR006652">
    <property type="entry name" value="Kelch_1"/>
</dbReference>
<dbReference type="InterPro" id="IPR044832">
    <property type="entry name" value="NRP-like"/>
</dbReference>
<accession>A0AAV9D4E5</accession>
<dbReference type="PANTHER" id="PTHR46034:SF7">
    <property type="entry name" value="INFLUENZA VIRUS NS1A-BINDING PROTEIN"/>
    <property type="match status" value="1"/>
</dbReference>
<dbReference type="Pfam" id="PF01344">
    <property type="entry name" value="Kelch_1"/>
    <property type="match status" value="5"/>
</dbReference>
<feature type="domain" description="DCD" evidence="2">
    <location>
        <begin position="23"/>
        <end position="156"/>
    </location>
</feature>
<dbReference type="Pfam" id="PF10539">
    <property type="entry name" value="Dev_Cell_Death"/>
    <property type="match status" value="1"/>
</dbReference>
<dbReference type="InterPro" id="IPR015915">
    <property type="entry name" value="Kelch-typ_b-propeller"/>
</dbReference>
<evidence type="ECO:0000313" key="4">
    <source>
        <dbReference type="Proteomes" id="UP001180020"/>
    </source>
</evidence>
<protein>
    <recommendedName>
        <fullName evidence="2">DCD domain-containing protein</fullName>
    </recommendedName>
</protein>
<dbReference type="InterPro" id="IPR013989">
    <property type="entry name" value="Dev_and_cell_death_domain"/>
</dbReference>
<evidence type="ECO:0000256" key="1">
    <source>
        <dbReference type="SAM" id="MobiDB-lite"/>
    </source>
</evidence>
<dbReference type="GO" id="GO:0034976">
    <property type="term" value="P:response to endoplasmic reticulum stress"/>
    <property type="evidence" value="ECO:0007669"/>
    <property type="project" value="InterPro"/>
</dbReference>
<organism evidence="3 4">
    <name type="scientific">Acorus calamus</name>
    <name type="common">Sweet flag</name>
    <dbReference type="NCBI Taxonomy" id="4465"/>
    <lineage>
        <taxon>Eukaryota</taxon>
        <taxon>Viridiplantae</taxon>
        <taxon>Streptophyta</taxon>
        <taxon>Embryophyta</taxon>
        <taxon>Tracheophyta</taxon>
        <taxon>Spermatophyta</taxon>
        <taxon>Magnoliopsida</taxon>
        <taxon>Liliopsida</taxon>
        <taxon>Acoraceae</taxon>
        <taxon>Acorus</taxon>
    </lineage>
</organism>
<dbReference type="PROSITE" id="PS51222">
    <property type="entry name" value="DCD"/>
    <property type="match status" value="1"/>
</dbReference>
<reference evidence="3" key="1">
    <citation type="journal article" date="2023" name="Nat. Commun.">
        <title>Diploid and tetraploid genomes of Acorus and the evolution of monocots.</title>
        <authorList>
            <person name="Ma L."/>
            <person name="Liu K.W."/>
            <person name="Li Z."/>
            <person name="Hsiao Y.Y."/>
            <person name="Qi Y."/>
            <person name="Fu T."/>
            <person name="Tang G.D."/>
            <person name="Zhang D."/>
            <person name="Sun W.H."/>
            <person name="Liu D.K."/>
            <person name="Li Y."/>
            <person name="Chen G.Z."/>
            <person name="Liu X.D."/>
            <person name="Liao X.Y."/>
            <person name="Jiang Y.T."/>
            <person name="Yu X."/>
            <person name="Hao Y."/>
            <person name="Huang J."/>
            <person name="Zhao X.W."/>
            <person name="Ke S."/>
            <person name="Chen Y.Y."/>
            <person name="Wu W.L."/>
            <person name="Hsu J.L."/>
            <person name="Lin Y.F."/>
            <person name="Huang M.D."/>
            <person name="Li C.Y."/>
            <person name="Huang L."/>
            <person name="Wang Z.W."/>
            <person name="Zhao X."/>
            <person name="Zhong W.Y."/>
            <person name="Peng D.H."/>
            <person name="Ahmad S."/>
            <person name="Lan S."/>
            <person name="Zhang J.S."/>
            <person name="Tsai W.C."/>
            <person name="Van de Peer Y."/>
            <person name="Liu Z.J."/>
        </authorList>
    </citation>
    <scope>NUCLEOTIDE SEQUENCE</scope>
    <source>
        <strain evidence="3">CP</strain>
    </source>
</reference>
<dbReference type="Proteomes" id="UP001180020">
    <property type="component" value="Unassembled WGS sequence"/>
</dbReference>
<comment type="caution">
    <text evidence="3">The sequence shown here is derived from an EMBL/GenBank/DDBJ whole genome shotgun (WGS) entry which is preliminary data.</text>
</comment>
<keyword evidence="4" id="KW-1185">Reference proteome</keyword>